<reference evidence="3 5" key="2">
    <citation type="submission" date="2018-10" db="EMBL/GenBank/DDBJ databases">
        <title>Genomic Encyclopedia of Archaeal and Bacterial Type Strains, Phase II (KMG-II): from individual species to whole genera.</title>
        <authorList>
            <person name="Goeker M."/>
        </authorList>
    </citation>
    <scope>NUCLEOTIDE SEQUENCE [LARGE SCALE GENOMIC DNA]</scope>
    <source>
        <strain evidence="3 5">DSM 21886</strain>
    </source>
</reference>
<evidence type="ECO:0000256" key="1">
    <source>
        <dbReference type="SAM" id="Phobius"/>
    </source>
</evidence>
<reference evidence="2 4" key="1">
    <citation type="submission" date="2017-12" db="EMBL/GenBank/DDBJ databases">
        <title>Genomic Encyclopedia of Type Strains, Phase III (KMG-III): the genomes of soil and plant-associated and newly described type strains.</title>
        <authorList>
            <person name="Whitman W."/>
        </authorList>
    </citation>
    <scope>NUCLEOTIDE SEQUENCE [LARGE SCALE GENOMIC DNA]</scope>
    <source>
        <strain evidence="2 4">IP-10</strain>
    </source>
</reference>
<keyword evidence="1" id="KW-0812">Transmembrane</keyword>
<evidence type="ECO:0000313" key="2">
    <source>
        <dbReference type="EMBL" id="PKW21094.1"/>
    </source>
</evidence>
<evidence type="ECO:0000313" key="5">
    <source>
        <dbReference type="Proteomes" id="UP000275027"/>
    </source>
</evidence>
<evidence type="ECO:0008006" key="6">
    <source>
        <dbReference type="Google" id="ProtNLM"/>
    </source>
</evidence>
<dbReference type="Proteomes" id="UP000275027">
    <property type="component" value="Unassembled WGS sequence"/>
</dbReference>
<comment type="caution">
    <text evidence="3">The sequence shown here is derived from an EMBL/GenBank/DDBJ whole genome shotgun (WGS) entry which is preliminary data.</text>
</comment>
<dbReference type="EMBL" id="PJND01000008">
    <property type="protein sequence ID" value="PKW21094.1"/>
    <property type="molecule type" value="Genomic_DNA"/>
</dbReference>
<gene>
    <name evidence="2" type="ORF">B0G92_2377</name>
    <name evidence="3" type="ORF">CLV50_1673</name>
</gene>
<proteinExistence type="predicted"/>
<protein>
    <recommendedName>
        <fullName evidence="6">PH (Pleckstrin Homology) domain-containing protein</fullName>
    </recommendedName>
</protein>
<dbReference type="EMBL" id="RCCB01000011">
    <property type="protein sequence ID" value="RLJ30267.1"/>
    <property type="molecule type" value="Genomic_DNA"/>
</dbReference>
<evidence type="ECO:0000313" key="3">
    <source>
        <dbReference type="EMBL" id="RLJ30267.1"/>
    </source>
</evidence>
<keyword evidence="1" id="KW-0472">Membrane</keyword>
<evidence type="ECO:0000313" key="4">
    <source>
        <dbReference type="Proteomes" id="UP000233767"/>
    </source>
</evidence>
<organism evidence="3 5">
    <name type="scientific">Flavobacterium lindanitolerans</name>
    <dbReference type="NCBI Taxonomy" id="428988"/>
    <lineage>
        <taxon>Bacteria</taxon>
        <taxon>Pseudomonadati</taxon>
        <taxon>Bacteroidota</taxon>
        <taxon>Flavobacteriia</taxon>
        <taxon>Flavobacteriales</taxon>
        <taxon>Flavobacteriaceae</taxon>
        <taxon>Flavobacterium</taxon>
    </lineage>
</organism>
<feature type="transmembrane region" description="Helical" evidence="1">
    <location>
        <begin position="65"/>
        <end position="89"/>
    </location>
</feature>
<dbReference type="AlphaFoldDB" id="A0A497UK07"/>
<dbReference type="Proteomes" id="UP000233767">
    <property type="component" value="Unassembled WGS sequence"/>
</dbReference>
<accession>A0A497UK07</accession>
<name>A0A497UK07_9FLAO</name>
<feature type="transmembrane region" description="Helical" evidence="1">
    <location>
        <begin position="21"/>
        <end position="45"/>
    </location>
</feature>
<dbReference type="RefSeq" id="WP_143395028.1">
    <property type="nucleotide sequence ID" value="NZ_PJND01000008.1"/>
</dbReference>
<keyword evidence="4" id="KW-1185">Reference proteome</keyword>
<sequence length="196" mass="22713">MKNLNLIETAAHNRQAINKSFRNITVLILVCAIPAAICRLFFWEYTRRALVTSWRYKDLRYVTDVGWPATIYTWGSRFAIAFMVIYLYLRFKQDLKKPSFGVAGNGIFINQQMLYNAFVPWENIKKAELLGPVESPFMRLTFKDTTSLLKGQPFLLKMIAKPFIKNNPVLSVTKSETIGNIRKIHEMINDKISQNI</sequence>
<keyword evidence="1" id="KW-1133">Transmembrane helix</keyword>